<name>A0A7G7MFW3_9PSEU</name>
<proteinExistence type="predicted"/>
<dbReference type="AlphaFoldDB" id="A0A7G7MFW3"/>
<gene>
    <name evidence="1" type="ORF">H6H00_26800</name>
</gene>
<keyword evidence="2" id="KW-1185">Reference proteome</keyword>
<protein>
    <submittedName>
        <fullName evidence="1">Uncharacterized protein</fullName>
    </submittedName>
</protein>
<dbReference type="KEGG" id="ppel:H6H00_26800"/>
<accession>A0A7G7MFW3</accession>
<reference evidence="1 2" key="1">
    <citation type="submission" date="2020-08" db="EMBL/GenBank/DDBJ databases">
        <authorList>
            <person name="Mo P."/>
        </authorList>
    </citation>
    <scope>NUCLEOTIDE SEQUENCE [LARGE SCALE GENOMIC DNA]</scope>
    <source>
        <strain evidence="1 2">CGMCC 4.1532</strain>
    </source>
</reference>
<dbReference type="Proteomes" id="UP000515728">
    <property type="component" value="Chromosome"/>
</dbReference>
<dbReference type="EMBL" id="CP060131">
    <property type="protein sequence ID" value="QNG51674.1"/>
    <property type="molecule type" value="Genomic_DNA"/>
</dbReference>
<evidence type="ECO:0000313" key="2">
    <source>
        <dbReference type="Proteomes" id="UP000515728"/>
    </source>
</evidence>
<organism evidence="1 2">
    <name type="scientific">Pseudonocardia petroleophila</name>
    <dbReference type="NCBI Taxonomy" id="37331"/>
    <lineage>
        <taxon>Bacteria</taxon>
        <taxon>Bacillati</taxon>
        <taxon>Actinomycetota</taxon>
        <taxon>Actinomycetes</taxon>
        <taxon>Pseudonocardiales</taxon>
        <taxon>Pseudonocardiaceae</taxon>
        <taxon>Pseudonocardia</taxon>
    </lineage>
</organism>
<dbReference type="RefSeq" id="WP_185718428.1">
    <property type="nucleotide sequence ID" value="NZ_BAAAWI010000001.1"/>
</dbReference>
<sequence>MSATYGEGYLTPTTAFRVTAQSSPDMTVKVGSGTSKADYYVVAGEAAGQGNYVVRLDVASQNVTIAAADASQARVDEIYLVVRDSVYDASARALPQIGYRRGDVGGASPGPDSAWKASALLARVAVAAATTSITSANITDLRAKGGPGAVGGAANPVDLIDGPTVATDAYIGSYFRLAASGNRTLMAPTNPTDGQSITWEIFASGAARTVSLAVGAPGAFMLGSDITSISQTASGKRDLLRAIYNAPLQRWLVVAYAKGF</sequence>
<evidence type="ECO:0000313" key="1">
    <source>
        <dbReference type="EMBL" id="QNG51674.1"/>
    </source>
</evidence>